<dbReference type="PANTHER" id="PTHR43267">
    <property type="entry name" value="TRNA THREONYLCARBAMOYLADENOSINE DEHYDRATASE"/>
    <property type="match status" value="1"/>
</dbReference>
<dbReference type="EMBL" id="BSOK01000048">
    <property type="protein sequence ID" value="GLR29806.1"/>
    <property type="molecule type" value="Genomic_DNA"/>
</dbReference>
<dbReference type="SUPFAM" id="SSF69572">
    <property type="entry name" value="Activating enzymes of the ubiquitin-like proteins"/>
    <property type="match status" value="1"/>
</dbReference>
<dbReference type="Pfam" id="PF00899">
    <property type="entry name" value="ThiF"/>
    <property type="match status" value="1"/>
</dbReference>
<proteinExistence type="predicted"/>
<evidence type="ECO:0000313" key="3">
    <source>
        <dbReference type="Proteomes" id="UP001156645"/>
    </source>
</evidence>
<dbReference type="InterPro" id="IPR000594">
    <property type="entry name" value="ThiF_NAD_FAD-bd"/>
</dbReference>
<comment type="caution">
    <text evidence="2">The sequence shown here is derived from an EMBL/GenBank/DDBJ whole genome shotgun (WGS) entry which is preliminary data.</text>
</comment>
<evidence type="ECO:0000313" key="2">
    <source>
        <dbReference type="EMBL" id="GLR29806.1"/>
    </source>
</evidence>
<dbReference type="Proteomes" id="UP001156645">
    <property type="component" value="Unassembled WGS sequence"/>
</dbReference>
<accession>A0ABQ5Z0W4</accession>
<protein>
    <recommendedName>
        <fullName evidence="1">THIF-type NAD/FAD binding fold domain-containing protein</fullName>
    </recommendedName>
</protein>
<dbReference type="PANTHER" id="PTHR43267:SF1">
    <property type="entry name" value="TRNA THREONYLCARBAMOYLADENOSINE DEHYDRATASE"/>
    <property type="match status" value="1"/>
</dbReference>
<dbReference type="CDD" id="cd01483">
    <property type="entry name" value="E1_enzyme_family"/>
    <property type="match status" value="1"/>
</dbReference>
<dbReference type="InterPro" id="IPR045886">
    <property type="entry name" value="ThiF/MoeB/HesA"/>
</dbReference>
<dbReference type="InterPro" id="IPR035985">
    <property type="entry name" value="Ubiquitin-activating_enz"/>
</dbReference>
<sequence>MYDIISGINDNFCNWRYTKGRRPSSANSRDKSMYDGWFTSFETKDNTNFQILIQVEDWDFVSLPNVYVKAPLPDYIQNLLPLAHFSIDKREYKGDWYYSVCYSLHDAYELKISDPLGVLGWVLDKTKIIIEALIKNKRHRSDEFLRELTPIWQSIASYHSSNLIKSNDAAVQSIHDLLLPVIYDLKQGWHLVPWIVKDGHIEANTLIIHIPSKQLAKIPSMPSVFIDVKSSKGIPLKYFLLWLKQWSHVAFRLIVSEIASNIERHRETTLYFPVCLVVDKQLLSLCIELENLKELVSGSASKHLKLANHSKLLSNSKVVFSSAVNLTPNFLFTRNLDNLEQPNLIGKNIALLGCGAIGGYLGLSLARLGAGASGGKLTLIDSDIFQEENIGRHALGKAYLHRMKASALKQEIAQQIPDLNIEVHNINACNRSILKNISNYDLIIDATAKIEASETINKFFFDSDGKTPPLIHSWIRGNGECVQALYNDKDTNYACRSCINKSGNSIREEYDALKGMTAARSFMACADFTPFAVSASMSAAALTIDMILDWLQGDVSPRYRTRYTEKWMGEKIESKDYAPSLECHICKIN</sequence>
<feature type="domain" description="THIF-type NAD/FAD binding fold" evidence="1">
    <location>
        <begin position="340"/>
        <end position="518"/>
    </location>
</feature>
<reference evidence="3" key="1">
    <citation type="journal article" date="2019" name="Int. J. Syst. Evol. Microbiol.">
        <title>The Global Catalogue of Microorganisms (GCM) 10K type strain sequencing project: providing services to taxonomists for standard genome sequencing and annotation.</title>
        <authorList>
            <consortium name="The Broad Institute Genomics Platform"/>
            <consortium name="The Broad Institute Genome Sequencing Center for Infectious Disease"/>
            <person name="Wu L."/>
            <person name="Ma J."/>
        </authorList>
    </citation>
    <scope>NUCLEOTIDE SEQUENCE [LARGE SCALE GENOMIC DNA]</scope>
    <source>
        <strain evidence="3">NBRC 103191</strain>
    </source>
</reference>
<keyword evidence="3" id="KW-1185">Reference proteome</keyword>
<evidence type="ECO:0000259" key="1">
    <source>
        <dbReference type="Pfam" id="PF00899"/>
    </source>
</evidence>
<organism evidence="2 3">
    <name type="scientific">Psychrobacter pacificensis</name>
    <dbReference type="NCBI Taxonomy" id="112002"/>
    <lineage>
        <taxon>Bacteria</taxon>
        <taxon>Pseudomonadati</taxon>
        <taxon>Pseudomonadota</taxon>
        <taxon>Gammaproteobacteria</taxon>
        <taxon>Moraxellales</taxon>
        <taxon>Moraxellaceae</taxon>
        <taxon>Psychrobacter</taxon>
    </lineage>
</organism>
<gene>
    <name evidence="2" type="ORF">GCM10007915_20450</name>
</gene>
<dbReference type="Gene3D" id="3.40.50.720">
    <property type="entry name" value="NAD(P)-binding Rossmann-like Domain"/>
    <property type="match status" value="1"/>
</dbReference>
<name>A0ABQ5Z0W4_9GAMM</name>